<dbReference type="GO" id="GO:0007051">
    <property type="term" value="P:spindle organization"/>
    <property type="evidence" value="ECO:0007669"/>
    <property type="project" value="TreeGrafter"/>
</dbReference>
<dbReference type="eggNOG" id="KOG0520">
    <property type="taxonomic scope" value="Eukaryota"/>
</dbReference>
<dbReference type="OMA" id="GTHMITQ"/>
<dbReference type="PANTHER" id="PTHR22706:SF1">
    <property type="entry name" value="ASSEMBLY FACTOR FOR SPINDLE MICROTUBULES"/>
    <property type="match status" value="1"/>
</dbReference>
<dbReference type="InParanoid" id="E3MS01"/>
<comment type="subcellular location">
    <subcellularLocation>
        <location evidence="1">Cytoplasm</location>
    </subcellularLocation>
</comment>
<dbReference type="RefSeq" id="XP_003101055.1">
    <property type="nucleotide sequence ID" value="XM_003101007.1"/>
</dbReference>
<dbReference type="KEGG" id="crq:GCK72_004493"/>
<dbReference type="EMBL" id="WUAV01000002">
    <property type="protein sequence ID" value="KAF1764544.1"/>
    <property type="molecule type" value="Genomic_DNA"/>
</dbReference>
<dbReference type="GO" id="GO:0000922">
    <property type="term" value="C:spindle pole"/>
    <property type="evidence" value="ECO:0007669"/>
    <property type="project" value="TreeGrafter"/>
</dbReference>
<gene>
    <name evidence="6" type="ORF">CRE_17341</name>
    <name evidence="7" type="ORF">GCK72_004493</name>
</gene>
<evidence type="ECO:0000256" key="2">
    <source>
        <dbReference type="ARBA" id="ARBA00022490"/>
    </source>
</evidence>
<evidence type="ECO:0000313" key="8">
    <source>
        <dbReference type="Proteomes" id="UP000008281"/>
    </source>
</evidence>
<dbReference type="HOGENOM" id="CLU_1157312_0_0_1"/>
<evidence type="ECO:0000256" key="3">
    <source>
        <dbReference type="ARBA" id="ARBA00022737"/>
    </source>
</evidence>
<accession>E3MS01</accession>
<dbReference type="Proteomes" id="UP000483820">
    <property type="component" value="Chromosome II"/>
</dbReference>
<dbReference type="CTD" id="9798722"/>
<organism evidence="8">
    <name type="scientific">Caenorhabditis remanei</name>
    <name type="common">Caenorhabditis vulgaris</name>
    <dbReference type="NCBI Taxonomy" id="31234"/>
    <lineage>
        <taxon>Eukaryota</taxon>
        <taxon>Metazoa</taxon>
        <taxon>Ecdysozoa</taxon>
        <taxon>Nematoda</taxon>
        <taxon>Chromadorea</taxon>
        <taxon>Rhabditida</taxon>
        <taxon>Rhabditina</taxon>
        <taxon>Rhabditomorpha</taxon>
        <taxon>Rhabditoidea</taxon>
        <taxon>Rhabditidae</taxon>
        <taxon>Peloderinae</taxon>
        <taxon>Caenorhabditis</taxon>
    </lineage>
</organism>
<protein>
    <submittedName>
        <fullName evidence="6">Uncharacterized protein</fullName>
    </submittedName>
</protein>
<dbReference type="Proteomes" id="UP000008281">
    <property type="component" value="Unassembled WGS sequence"/>
</dbReference>
<sequence length="259" mass="30139">MVYSQLNPKRSALDADDHLLYRGFCDDEQRDVYEAAMVIQRAYRVYRARSITRRQEDLERRAALKIQGCYRRYKQFCYFKQLHNAAIVVQKHFRMRKRDDKEEGAAVEAVIASVPEHPTLDGQTICIQVPKTNSTLLRERAATTIQVAYRYRHRKRQAAARKIQNFMRQNRNKLRKMHAQNEDGTSPARKLAEVNSNNPTNATNEILMVNGKEMLTSMPHPPNSFLQAAHQPHQSLQHNQPLQPNFIDQQHHVIINGTN</sequence>
<evidence type="ECO:0000256" key="1">
    <source>
        <dbReference type="ARBA" id="ARBA00004496"/>
    </source>
</evidence>
<feature type="region of interest" description="Disordered" evidence="5">
    <location>
        <begin position="179"/>
        <end position="202"/>
    </location>
</feature>
<dbReference type="Gene3D" id="1.20.5.190">
    <property type="match status" value="1"/>
</dbReference>
<reference evidence="7 9" key="2">
    <citation type="submission" date="2019-12" db="EMBL/GenBank/DDBJ databases">
        <title>Chromosome-level assembly of the Caenorhabditis remanei genome.</title>
        <authorList>
            <person name="Teterina A.A."/>
            <person name="Willis J.H."/>
            <person name="Phillips P.C."/>
        </authorList>
    </citation>
    <scope>NUCLEOTIDE SEQUENCE [LARGE SCALE GENOMIC DNA]</scope>
    <source>
        <strain evidence="7 9">PX506</strain>
        <tissue evidence="7">Whole organism</tissue>
    </source>
</reference>
<keyword evidence="8" id="KW-1185">Reference proteome</keyword>
<keyword evidence="2" id="KW-0963">Cytoplasm</keyword>
<dbReference type="PROSITE" id="PS50096">
    <property type="entry name" value="IQ"/>
    <property type="match status" value="1"/>
</dbReference>
<dbReference type="GeneID" id="9798722"/>
<keyword evidence="4" id="KW-0112">Calmodulin-binding</keyword>
<reference evidence="6" key="1">
    <citation type="submission" date="2007-07" db="EMBL/GenBank/DDBJ databases">
        <title>PCAP assembly of the Caenorhabditis remanei genome.</title>
        <authorList>
            <consortium name="The Caenorhabditis remanei Sequencing Consortium"/>
            <person name="Wilson R.K."/>
        </authorList>
    </citation>
    <scope>NUCLEOTIDE SEQUENCE [LARGE SCALE GENOMIC DNA]</scope>
    <source>
        <strain evidence="6">PB4641</strain>
    </source>
</reference>
<dbReference type="GO" id="GO:0051295">
    <property type="term" value="P:establishment of meiotic spindle localization"/>
    <property type="evidence" value="ECO:0007669"/>
    <property type="project" value="TreeGrafter"/>
</dbReference>
<evidence type="ECO:0000313" key="9">
    <source>
        <dbReference type="Proteomes" id="UP000483820"/>
    </source>
</evidence>
<dbReference type="AlphaFoldDB" id="E3MS01"/>
<dbReference type="GO" id="GO:0005516">
    <property type="term" value="F:calmodulin binding"/>
    <property type="evidence" value="ECO:0007669"/>
    <property type="project" value="UniProtKB-KW"/>
</dbReference>
<dbReference type="InterPro" id="IPR000048">
    <property type="entry name" value="IQ_motif_EF-hand-BS"/>
</dbReference>
<dbReference type="Pfam" id="PF00612">
    <property type="entry name" value="IQ"/>
    <property type="match status" value="2"/>
</dbReference>
<evidence type="ECO:0000313" key="7">
    <source>
        <dbReference type="EMBL" id="KAF1764544.1"/>
    </source>
</evidence>
<dbReference type="STRING" id="31234.E3MS01"/>
<keyword evidence="3" id="KW-0677">Repeat</keyword>
<dbReference type="GO" id="GO:0000278">
    <property type="term" value="P:mitotic cell cycle"/>
    <property type="evidence" value="ECO:0007669"/>
    <property type="project" value="TreeGrafter"/>
</dbReference>
<dbReference type="GO" id="GO:0005737">
    <property type="term" value="C:cytoplasm"/>
    <property type="evidence" value="ECO:0007669"/>
    <property type="project" value="UniProtKB-SubCell"/>
</dbReference>
<evidence type="ECO:0000256" key="4">
    <source>
        <dbReference type="ARBA" id="ARBA00022860"/>
    </source>
</evidence>
<dbReference type="InterPro" id="IPR051185">
    <property type="entry name" value="ASPM"/>
</dbReference>
<name>E3MS01_CAERE</name>
<dbReference type="SMART" id="SM00015">
    <property type="entry name" value="IQ"/>
    <property type="match status" value="4"/>
</dbReference>
<proteinExistence type="predicted"/>
<dbReference type="PANTHER" id="PTHR22706">
    <property type="entry name" value="ASSEMBLY FACTOR FOR SPINDLE MICROTUBULES"/>
    <property type="match status" value="1"/>
</dbReference>
<evidence type="ECO:0000313" key="6">
    <source>
        <dbReference type="EMBL" id="EFP08139.1"/>
    </source>
</evidence>
<dbReference type="OrthoDB" id="407555at2759"/>
<dbReference type="EMBL" id="DS268471">
    <property type="protein sequence ID" value="EFP08139.1"/>
    <property type="molecule type" value="Genomic_DNA"/>
</dbReference>
<evidence type="ECO:0000256" key="5">
    <source>
        <dbReference type="SAM" id="MobiDB-lite"/>
    </source>
</evidence>